<gene>
    <name evidence="1" type="ORF">SKA53_14921</name>
</gene>
<protein>
    <submittedName>
        <fullName evidence="1">Uncharacterized protein</fullName>
    </submittedName>
</protein>
<dbReference type="EMBL" id="AAMS01000004">
    <property type="protein sequence ID" value="EAQ06850.1"/>
    <property type="molecule type" value="Genomic_DNA"/>
</dbReference>
<proteinExistence type="predicted"/>
<organism evidence="1 2">
    <name type="scientific">Yoonia vestfoldensis SKA53</name>
    <dbReference type="NCBI Taxonomy" id="314232"/>
    <lineage>
        <taxon>Bacteria</taxon>
        <taxon>Pseudomonadati</taxon>
        <taxon>Pseudomonadota</taxon>
        <taxon>Alphaproteobacteria</taxon>
        <taxon>Rhodobacterales</taxon>
        <taxon>Paracoccaceae</taxon>
        <taxon>Yoonia</taxon>
    </lineage>
</organism>
<accession>A3V5D2</accession>
<name>A3V5D2_9RHOB</name>
<keyword evidence="2" id="KW-1185">Reference proteome</keyword>
<dbReference type="STRING" id="314232.SKA53_14921"/>
<dbReference type="Proteomes" id="UP000004507">
    <property type="component" value="Unassembled WGS sequence"/>
</dbReference>
<evidence type="ECO:0000313" key="2">
    <source>
        <dbReference type="Proteomes" id="UP000004507"/>
    </source>
</evidence>
<dbReference type="AlphaFoldDB" id="A3V5D2"/>
<reference evidence="1 2" key="1">
    <citation type="submission" date="2006-01" db="EMBL/GenBank/DDBJ databases">
        <authorList>
            <person name="Hagstrom A."/>
            <person name="Ferriera S."/>
            <person name="Johnson J."/>
            <person name="Kravitz S."/>
            <person name="Halpern A."/>
            <person name="Remington K."/>
            <person name="Beeson K."/>
            <person name="Tran B."/>
            <person name="Rogers Y.-H."/>
            <person name="Friedman R."/>
            <person name="Venter J.C."/>
        </authorList>
    </citation>
    <scope>NUCLEOTIDE SEQUENCE [LARGE SCALE GENOMIC DNA]</scope>
    <source>
        <strain evidence="1 2">SKA53</strain>
    </source>
</reference>
<evidence type="ECO:0000313" key="1">
    <source>
        <dbReference type="EMBL" id="EAQ06850.1"/>
    </source>
</evidence>
<dbReference type="HOGENOM" id="CLU_3422937_0_0_5"/>
<comment type="caution">
    <text evidence="1">The sequence shown here is derived from an EMBL/GenBank/DDBJ whole genome shotgun (WGS) entry which is preliminary data.</text>
</comment>
<sequence>MISHERVPICKSITRFHELDVMF</sequence>